<sequence length="124" mass="14213">MESSRSNEERKIREHITQRNGDIYEKNEQKLARTKKEGQRQRGFRNAGRWFMFHWGLTDLSNNNDNNNNNSNNNSNSSSNSNNTNSNNASSSNTISSNNSSNNNNSNNNGNDNKRNEILKSTYH</sequence>
<protein>
    <submittedName>
        <fullName evidence="2">Uncharacterized protein</fullName>
    </submittedName>
</protein>
<reference evidence="2 3" key="1">
    <citation type="submission" date="2018-11" db="EMBL/GenBank/DDBJ databases">
        <authorList>
            <consortium name="Pathogen Informatics"/>
        </authorList>
    </citation>
    <scope>NUCLEOTIDE SEQUENCE [LARGE SCALE GENOMIC DNA]</scope>
    <source>
        <strain evidence="2 3">Zambia</strain>
    </source>
</reference>
<dbReference type="AlphaFoldDB" id="A0A183LBS3"/>
<feature type="compositionally biased region" description="Low complexity" evidence="1">
    <location>
        <begin position="61"/>
        <end position="111"/>
    </location>
</feature>
<gene>
    <name evidence="2" type="ORF">SMRZ_LOCUS1248</name>
</gene>
<proteinExistence type="predicted"/>
<organism evidence="2 3">
    <name type="scientific">Schistosoma margrebowiei</name>
    <dbReference type="NCBI Taxonomy" id="48269"/>
    <lineage>
        <taxon>Eukaryota</taxon>
        <taxon>Metazoa</taxon>
        <taxon>Spiralia</taxon>
        <taxon>Lophotrochozoa</taxon>
        <taxon>Platyhelminthes</taxon>
        <taxon>Trematoda</taxon>
        <taxon>Digenea</taxon>
        <taxon>Strigeidida</taxon>
        <taxon>Schistosomatoidea</taxon>
        <taxon>Schistosomatidae</taxon>
        <taxon>Schistosoma</taxon>
    </lineage>
</organism>
<evidence type="ECO:0000256" key="1">
    <source>
        <dbReference type="SAM" id="MobiDB-lite"/>
    </source>
</evidence>
<name>A0A183LBS3_9TREM</name>
<dbReference type="EMBL" id="UZAI01000264">
    <property type="protein sequence ID" value="VDO50668.1"/>
    <property type="molecule type" value="Genomic_DNA"/>
</dbReference>
<feature type="compositionally biased region" description="Basic and acidic residues" evidence="1">
    <location>
        <begin position="1"/>
        <end position="40"/>
    </location>
</feature>
<dbReference type="Proteomes" id="UP000277204">
    <property type="component" value="Unassembled WGS sequence"/>
</dbReference>
<evidence type="ECO:0000313" key="2">
    <source>
        <dbReference type="EMBL" id="VDO50668.1"/>
    </source>
</evidence>
<feature type="region of interest" description="Disordered" evidence="1">
    <location>
        <begin position="1"/>
        <end position="124"/>
    </location>
</feature>
<accession>A0A183LBS3</accession>
<keyword evidence="3" id="KW-1185">Reference proteome</keyword>
<evidence type="ECO:0000313" key="3">
    <source>
        <dbReference type="Proteomes" id="UP000277204"/>
    </source>
</evidence>